<dbReference type="AlphaFoldDB" id="A0A8S1HJI8"/>
<dbReference type="EMBL" id="CAJGYM010000035">
    <property type="protein sequence ID" value="CAD6193390.1"/>
    <property type="molecule type" value="Genomic_DNA"/>
</dbReference>
<sequence length="202" mass="21686">MRLSAFICVFWAVFASFSEGLDYCCCGCPSPCEVVVPTRCPPPTTSCRGLLRELSRVCPAGISKNADDAVFVPIGKDSWRRPPISRNETIGRESSLSKTILSEKVIVENGEPVTVTVRKTPSGIQVFKAPGEPVSPPSLHGSDNGNQGLTLNEMLTGIQKSFTSPQGGPFQQNIVGGVGEMTTGILENVMRFLVGYNSETVF</sequence>
<reference evidence="2" key="1">
    <citation type="submission" date="2020-10" db="EMBL/GenBank/DDBJ databases">
        <authorList>
            <person name="Kikuchi T."/>
        </authorList>
    </citation>
    <scope>NUCLEOTIDE SEQUENCE</scope>
    <source>
        <strain evidence="2">NKZ352</strain>
    </source>
</reference>
<proteinExistence type="predicted"/>
<protein>
    <submittedName>
        <fullName evidence="2">Uncharacterized protein</fullName>
    </submittedName>
</protein>
<accession>A0A8S1HJI8</accession>
<gene>
    <name evidence="2" type="ORF">CAUJ_LOCUS9309</name>
</gene>
<evidence type="ECO:0000256" key="1">
    <source>
        <dbReference type="SAM" id="SignalP"/>
    </source>
</evidence>
<name>A0A8S1HJI8_9PELO</name>
<keyword evidence="3" id="KW-1185">Reference proteome</keyword>
<feature type="signal peptide" evidence="1">
    <location>
        <begin position="1"/>
        <end position="20"/>
    </location>
</feature>
<feature type="chain" id="PRO_5035771842" evidence="1">
    <location>
        <begin position="21"/>
        <end position="202"/>
    </location>
</feature>
<keyword evidence="1" id="KW-0732">Signal</keyword>
<evidence type="ECO:0000313" key="2">
    <source>
        <dbReference type="EMBL" id="CAD6193390.1"/>
    </source>
</evidence>
<evidence type="ECO:0000313" key="3">
    <source>
        <dbReference type="Proteomes" id="UP000835052"/>
    </source>
</evidence>
<comment type="caution">
    <text evidence="2">The sequence shown here is derived from an EMBL/GenBank/DDBJ whole genome shotgun (WGS) entry which is preliminary data.</text>
</comment>
<organism evidence="2 3">
    <name type="scientific">Caenorhabditis auriculariae</name>
    <dbReference type="NCBI Taxonomy" id="2777116"/>
    <lineage>
        <taxon>Eukaryota</taxon>
        <taxon>Metazoa</taxon>
        <taxon>Ecdysozoa</taxon>
        <taxon>Nematoda</taxon>
        <taxon>Chromadorea</taxon>
        <taxon>Rhabditida</taxon>
        <taxon>Rhabditina</taxon>
        <taxon>Rhabditomorpha</taxon>
        <taxon>Rhabditoidea</taxon>
        <taxon>Rhabditidae</taxon>
        <taxon>Peloderinae</taxon>
        <taxon>Caenorhabditis</taxon>
    </lineage>
</organism>
<dbReference type="Proteomes" id="UP000835052">
    <property type="component" value="Unassembled WGS sequence"/>
</dbReference>